<gene>
    <name evidence="2" type="ordered locus">Minf_1190</name>
</gene>
<feature type="transmembrane region" description="Helical" evidence="1">
    <location>
        <begin position="118"/>
        <end position="137"/>
    </location>
</feature>
<name>B3DV92_METI4</name>
<dbReference type="HOGENOM" id="CLU_587684_0_0_0"/>
<dbReference type="STRING" id="481448.Minf_1190"/>
<proteinExistence type="predicted"/>
<feature type="transmembrane region" description="Helical" evidence="1">
    <location>
        <begin position="272"/>
        <end position="293"/>
    </location>
</feature>
<organism evidence="2 3">
    <name type="scientific">Methylacidiphilum infernorum (isolate V4)</name>
    <name type="common">Methylokorus infernorum (strain V4)</name>
    <dbReference type="NCBI Taxonomy" id="481448"/>
    <lineage>
        <taxon>Bacteria</taxon>
        <taxon>Pseudomonadati</taxon>
        <taxon>Verrucomicrobiota</taxon>
        <taxon>Methylacidiphilae</taxon>
        <taxon>Methylacidiphilales</taxon>
        <taxon>Methylacidiphilaceae</taxon>
        <taxon>Methylacidiphilum (ex Ratnadevi et al. 2023)</taxon>
    </lineage>
</organism>
<keyword evidence="1" id="KW-1133">Transmembrane helix</keyword>
<feature type="transmembrane region" description="Helical" evidence="1">
    <location>
        <begin position="389"/>
        <end position="415"/>
    </location>
</feature>
<evidence type="ECO:0000313" key="3">
    <source>
        <dbReference type="Proteomes" id="UP000009149"/>
    </source>
</evidence>
<accession>B3DV92</accession>
<keyword evidence="1" id="KW-0812">Transmembrane</keyword>
<feature type="transmembrane region" description="Helical" evidence="1">
    <location>
        <begin position="143"/>
        <end position="159"/>
    </location>
</feature>
<evidence type="ECO:0000256" key="1">
    <source>
        <dbReference type="SAM" id="Phobius"/>
    </source>
</evidence>
<dbReference type="Proteomes" id="UP000009149">
    <property type="component" value="Chromosome"/>
</dbReference>
<reference evidence="2 3" key="1">
    <citation type="journal article" date="2008" name="Biol. Direct">
        <title>Complete genome sequence of the extremely acidophilic methanotroph isolate V4, Methylacidiphilum infernorum, a representative of the bacterial phylum Verrucomicrobia.</title>
        <authorList>
            <person name="Hou S."/>
            <person name="Makarova K.S."/>
            <person name="Saw J.H."/>
            <person name="Senin P."/>
            <person name="Ly B.V."/>
            <person name="Zhou Z."/>
            <person name="Ren Y."/>
            <person name="Wang J."/>
            <person name="Galperin M.Y."/>
            <person name="Omelchenko M.V."/>
            <person name="Wolf Y.I."/>
            <person name="Yutin N."/>
            <person name="Koonin E.V."/>
            <person name="Stott M.B."/>
            <person name="Mountain B.W."/>
            <person name="Crowe M.A."/>
            <person name="Smirnova A.V."/>
            <person name="Dunfield P.F."/>
            <person name="Feng L."/>
            <person name="Wang L."/>
            <person name="Alam M."/>
        </authorList>
    </citation>
    <scope>NUCLEOTIDE SEQUENCE [LARGE SCALE GENOMIC DNA]</scope>
    <source>
        <strain evidence="3">Isolate V4</strain>
    </source>
</reference>
<dbReference type="AlphaFoldDB" id="B3DV92"/>
<keyword evidence="1" id="KW-0472">Membrane</keyword>
<feature type="transmembrane region" description="Helical" evidence="1">
    <location>
        <begin position="28"/>
        <end position="47"/>
    </location>
</feature>
<dbReference type="KEGG" id="min:Minf_1190"/>
<feature type="transmembrane region" description="Helical" evidence="1">
    <location>
        <begin position="85"/>
        <end position="106"/>
    </location>
</feature>
<evidence type="ECO:0000313" key="2">
    <source>
        <dbReference type="EMBL" id="ACD83245.1"/>
    </source>
</evidence>
<sequence length="465" mass="54037">MYVICINHVYYCYVFRLRFGSLSLIMKVCRYVSSLLFLFSLFFLSNLRADDSINYFHLVGDNVTENGVDVETKIFYQLYENSVQFFYQFLAFPIALSLIALGLGIIKRKKLRSLVVDCLISILLFVLIFSGILQKVFNPTRGIFFMGIESFIGQIKMGGNKIRGKYPKEWWDNWLFDGEGTKRSKLSIEYSQRKSQVLGKNYGCYEELESQLKEKMEKFVPFAFPPEKIKNLLLSLMIVTGRGIFHSLLFFSYLISQLSLFFYFLIPLVLNFLEQCLFYLSFLGLFCFALLLPSKPCLRLLGKSFYLFLGSVIPMVIWMVLSYLSFIFFTTLYDTVFENRSSFLTLYHSASQEIHHALSKSYLLASFLDLFPETHRIVFLGFWELSWEAGFYCLITFSIALLLFLGMVIPLWGLLRSLRLFKDAPMVAIRFFKKGRLALGRALGRKRFLKGCFGFTKNPEPDSKS</sequence>
<dbReference type="EMBL" id="CP000975">
    <property type="protein sequence ID" value="ACD83245.1"/>
    <property type="molecule type" value="Genomic_DNA"/>
</dbReference>
<feature type="transmembrane region" description="Helical" evidence="1">
    <location>
        <begin position="305"/>
        <end position="329"/>
    </location>
</feature>
<protein>
    <submittedName>
        <fullName evidence="2">Uncharacterized protein</fullName>
    </submittedName>
</protein>
<feature type="transmembrane region" description="Helical" evidence="1">
    <location>
        <begin position="244"/>
        <end position="266"/>
    </location>
</feature>
<dbReference type="eggNOG" id="ENOG50329PN">
    <property type="taxonomic scope" value="Bacteria"/>
</dbReference>